<protein>
    <submittedName>
        <fullName evidence="1">Uncharacterized protein</fullName>
    </submittedName>
</protein>
<sequence length="82" mass="9634">MWNIIAILLIIFAIYEAVRSLRDRGVIRDILNDRPSVQKIREIISSANGDDAQIVKEIRNEFNIHRYPAIRLFADVRKMKKL</sequence>
<dbReference type="Proteomes" id="UP000272003">
    <property type="component" value="Chromosome"/>
</dbReference>
<reference evidence="1 2" key="1">
    <citation type="submission" date="2018-09" db="EMBL/GenBank/DDBJ databases">
        <title>Genome sequencing of strain BHWM-4.</title>
        <authorList>
            <person name="Heo J."/>
            <person name="Kim S.-J."/>
            <person name="Kwon S.-W."/>
        </authorList>
    </citation>
    <scope>NUCLEOTIDE SEQUENCE [LARGE SCALE GENOMIC DNA]</scope>
    <source>
        <strain evidence="1 2">BHWM-4</strain>
    </source>
</reference>
<dbReference type="AlphaFoldDB" id="A0A387AQA3"/>
<organism evidence="1 2">
    <name type="scientific">Apilactobacillus bombintestini</name>
    <dbReference type="NCBI Taxonomy" id="2419772"/>
    <lineage>
        <taxon>Bacteria</taxon>
        <taxon>Bacillati</taxon>
        <taxon>Bacillota</taxon>
        <taxon>Bacilli</taxon>
        <taxon>Lactobacillales</taxon>
        <taxon>Lactobacillaceae</taxon>
        <taxon>Apilactobacillus</taxon>
    </lineage>
</organism>
<evidence type="ECO:0000313" key="1">
    <source>
        <dbReference type="EMBL" id="AYF92097.1"/>
    </source>
</evidence>
<accession>A0A387AQA3</accession>
<gene>
    <name evidence="1" type="ORF">D7I45_00640</name>
</gene>
<dbReference type="KEGG" id="abom:D7I45_00640"/>
<name>A0A387AQA3_9LACO</name>
<proteinExistence type="predicted"/>
<dbReference type="OrthoDB" id="9788773at2"/>
<evidence type="ECO:0000313" key="2">
    <source>
        <dbReference type="Proteomes" id="UP000272003"/>
    </source>
</evidence>
<keyword evidence="2" id="KW-1185">Reference proteome</keyword>
<dbReference type="RefSeq" id="WP_120783871.1">
    <property type="nucleotide sequence ID" value="NZ_CP032626.1"/>
</dbReference>
<dbReference type="EMBL" id="CP032626">
    <property type="protein sequence ID" value="AYF92097.1"/>
    <property type="molecule type" value="Genomic_DNA"/>
</dbReference>